<dbReference type="InterPro" id="IPR036514">
    <property type="entry name" value="SGNH_hydro_sf"/>
</dbReference>
<dbReference type="AlphaFoldDB" id="A0A6F8XNU9"/>
<evidence type="ECO:0000313" key="3">
    <source>
        <dbReference type="EMBL" id="BCB75505.1"/>
    </source>
</evidence>
<name>A0A6F8XNU9_9ACTN</name>
<proteinExistence type="predicted"/>
<dbReference type="RefSeq" id="WP_173035345.1">
    <property type="nucleotide sequence ID" value="NZ_AP022870.1"/>
</dbReference>
<evidence type="ECO:0000259" key="2">
    <source>
        <dbReference type="Pfam" id="PF13472"/>
    </source>
</evidence>
<dbReference type="InterPro" id="IPR013830">
    <property type="entry name" value="SGNH_hydro"/>
</dbReference>
<dbReference type="KEGG" id="pfla:Pflav_019150"/>
<dbReference type="Gene3D" id="3.40.50.1110">
    <property type="entry name" value="SGNH hydrolase"/>
    <property type="match status" value="1"/>
</dbReference>
<dbReference type="Pfam" id="PF13472">
    <property type="entry name" value="Lipase_GDSL_2"/>
    <property type="match status" value="1"/>
</dbReference>
<reference evidence="3 4" key="1">
    <citation type="submission" date="2020-03" db="EMBL/GenBank/DDBJ databases">
        <title>Whole genome shotgun sequence of Phytohabitans flavus NBRC 107702.</title>
        <authorList>
            <person name="Komaki H."/>
            <person name="Tamura T."/>
        </authorList>
    </citation>
    <scope>NUCLEOTIDE SEQUENCE [LARGE SCALE GENOMIC DNA]</scope>
    <source>
        <strain evidence="3 4">NBRC 107702</strain>
    </source>
</reference>
<feature type="domain" description="SGNH hydrolase-type esterase" evidence="2">
    <location>
        <begin position="55"/>
        <end position="277"/>
    </location>
</feature>
<evidence type="ECO:0000313" key="4">
    <source>
        <dbReference type="Proteomes" id="UP000502508"/>
    </source>
</evidence>
<accession>A0A6F8XNU9</accession>
<gene>
    <name evidence="3" type="ORF">Pflav_019150</name>
</gene>
<sequence length="296" mass="31065">MSLPRRTLPKSRALPRFRLLSTLAATVAATLAATLGVAAPAAAADPFPSSMASTGDSITRGFNACGFYVDCPSRSFSTGTDTGVNAHYRRILAANPAINGRNFNNAETGAAAADLPGQIDLAVSQNVDYVTVLIGANDACTSSEATMTPVATYRGHINTALARLKAGRPGARVFIMSIPDVKRLWEVGKGDFLARSAWSLFGICQSLLANPTSTAAADVARRDRVRQRVADYNGQLAAACAAYGSLCKYDGGAVFNYPFALSQVSGWDYFHPNTAGQTVLASTSWAAGFAWTPALV</sequence>
<evidence type="ECO:0000256" key="1">
    <source>
        <dbReference type="SAM" id="SignalP"/>
    </source>
</evidence>
<organism evidence="3 4">
    <name type="scientific">Phytohabitans flavus</name>
    <dbReference type="NCBI Taxonomy" id="1076124"/>
    <lineage>
        <taxon>Bacteria</taxon>
        <taxon>Bacillati</taxon>
        <taxon>Actinomycetota</taxon>
        <taxon>Actinomycetes</taxon>
        <taxon>Micromonosporales</taxon>
        <taxon>Micromonosporaceae</taxon>
    </lineage>
</organism>
<dbReference type="InterPro" id="IPR006311">
    <property type="entry name" value="TAT_signal"/>
</dbReference>
<feature type="chain" id="PRO_5026308112" evidence="1">
    <location>
        <begin position="44"/>
        <end position="296"/>
    </location>
</feature>
<dbReference type="SUPFAM" id="SSF52266">
    <property type="entry name" value="SGNH hydrolase"/>
    <property type="match status" value="1"/>
</dbReference>
<dbReference type="EMBL" id="AP022870">
    <property type="protein sequence ID" value="BCB75505.1"/>
    <property type="molecule type" value="Genomic_DNA"/>
</dbReference>
<feature type="signal peptide" evidence="1">
    <location>
        <begin position="1"/>
        <end position="43"/>
    </location>
</feature>
<reference evidence="3 4" key="2">
    <citation type="submission" date="2020-03" db="EMBL/GenBank/DDBJ databases">
        <authorList>
            <person name="Ichikawa N."/>
            <person name="Kimura A."/>
            <person name="Kitahashi Y."/>
            <person name="Uohara A."/>
        </authorList>
    </citation>
    <scope>NUCLEOTIDE SEQUENCE [LARGE SCALE GENOMIC DNA]</scope>
    <source>
        <strain evidence="3 4">NBRC 107702</strain>
    </source>
</reference>
<dbReference type="Proteomes" id="UP000502508">
    <property type="component" value="Chromosome"/>
</dbReference>
<dbReference type="PROSITE" id="PS51318">
    <property type="entry name" value="TAT"/>
    <property type="match status" value="1"/>
</dbReference>
<keyword evidence="4" id="KW-1185">Reference proteome</keyword>
<keyword evidence="1" id="KW-0732">Signal</keyword>
<protein>
    <submittedName>
        <fullName evidence="3">Lipoprotein</fullName>
    </submittedName>
</protein>
<keyword evidence="3" id="KW-0449">Lipoprotein</keyword>